<keyword evidence="1" id="KW-0472">Membrane</keyword>
<proteinExistence type="predicted"/>
<protein>
    <submittedName>
        <fullName evidence="2">Uncharacterized protein</fullName>
    </submittedName>
</protein>
<reference evidence="2" key="2">
    <citation type="journal article" date="2015" name="Fish Shellfish Immunol.">
        <title>Early steps in the European eel (Anguilla anguilla)-Vibrio vulnificus interaction in the gills: Role of the RtxA13 toxin.</title>
        <authorList>
            <person name="Callol A."/>
            <person name="Pajuelo D."/>
            <person name="Ebbesson L."/>
            <person name="Teles M."/>
            <person name="MacKenzie S."/>
            <person name="Amaro C."/>
        </authorList>
    </citation>
    <scope>NUCLEOTIDE SEQUENCE</scope>
</reference>
<reference evidence="2" key="1">
    <citation type="submission" date="2014-11" db="EMBL/GenBank/DDBJ databases">
        <authorList>
            <person name="Amaro Gonzalez C."/>
        </authorList>
    </citation>
    <scope>NUCLEOTIDE SEQUENCE</scope>
</reference>
<evidence type="ECO:0000313" key="2">
    <source>
        <dbReference type="EMBL" id="JAH82807.1"/>
    </source>
</evidence>
<name>A0A0E9VXK5_ANGAN</name>
<feature type="transmembrane region" description="Helical" evidence="1">
    <location>
        <begin position="12"/>
        <end position="31"/>
    </location>
</feature>
<organism evidence="2">
    <name type="scientific">Anguilla anguilla</name>
    <name type="common">European freshwater eel</name>
    <name type="synonym">Muraena anguilla</name>
    <dbReference type="NCBI Taxonomy" id="7936"/>
    <lineage>
        <taxon>Eukaryota</taxon>
        <taxon>Metazoa</taxon>
        <taxon>Chordata</taxon>
        <taxon>Craniata</taxon>
        <taxon>Vertebrata</taxon>
        <taxon>Euteleostomi</taxon>
        <taxon>Actinopterygii</taxon>
        <taxon>Neopterygii</taxon>
        <taxon>Teleostei</taxon>
        <taxon>Anguilliformes</taxon>
        <taxon>Anguillidae</taxon>
        <taxon>Anguilla</taxon>
    </lineage>
</organism>
<keyword evidence="1" id="KW-0812">Transmembrane</keyword>
<evidence type="ECO:0000256" key="1">
    <source>
        <dbReference type="SAM" id="Phobius"/>
    </source>
</evidence>
<accession>A0A0E9VXK5</accession>
<sequence length="49" mass="5799">MVIVLRIQKYFVSFFFIHFDCLAGSTVFLNVRYNSYDANSITLNIFTRL</sequence>
<keyword evidence="1" id="KW-1133">Transmembrane helix</keyword>
<dbReference type="AlphaFoldDB" id="A0A0E9VXK5"/>
<dbReference type="EMBL" id="GBXM01025770">
    <property type="protein sequence ID" value="JAH82807.1"/>
    <property type="molecule type" value="Transcribed_RNA"/>
</dbReference>